<organism evidence="3 4">
    <name type="scientific">Clavibacter michiganensis subsp. michiganensis</name>
    <dbReference type="NCBI Taxonomy" id="33013"/>
    <lineage>
        <taxon>Bacteria</taxon>
        <taxon>Bacillati</taxon>
        <taxon>Actinomycetota</taxon>
        <taxon>Actinomycetes</taxon>
        <taxon>Micrococcales</taxon>
        <taxon>Microbacteriaceae</taxon>
        <taxon>Clavibacter</taxon>
    </lineage>
</organism>
<gene>
    <name evidence="3" type="ORF">CMMCAS07_09720</name>
</gene>
<keyword evidence="2" id="KW-1133">Transmembrane helix</keyword>
<keyword evidence="2" id="KW-0472">Membrane</keyword>
<keyword evidence="4" id="KW-1185">Reference proteome</keyword>
<sequence length="70" mass="7166">MARFATAGLNAVTPALLALNPQGVYVGVTVVAAAGFLVGWIGFRGRRDRLRRGGRAGAGDRVGADREAAA</sequence>
<dbReference type="EMBL" id="MDHH01000001">
    <property type="protein sequence ID" value="OUE05215.1"/>
    <property type="molecule type" value="Genomic_DNA"/>
</dbReference>
<evidence type="ECO:0000256" key="2">
    <source>
        <dbReference type="SAM" id="Phobius"/>
    </source>
</evidence>
<name>A0A251XP25_CLAMM</name>
<keyword evidence="2" id="KW-0812">Transmembrane</keyword>
<accession>A0A251XP25</accession>
<feature type="transmembrane region" description="Helical" evidence="2">
    <location>
        <begin position="24"/>
        <end position="43"/>
    </location>
</feature>
<evidence type="ECO:0000313" key="3">
    <source>
        <dbReference type="EMBL" id="OUE05215.1"/>
    </source>
</evidence>
<dbReference type="AlphaFoldDB" id="A0A251XP25"/>
<reference evidence="3 4" key="1">
    <citation type="submission" date="2016-08" db="EMBL/GenBank/DDBJ databases">
        <title>Genome sequence of Clavibacter michiganensis subsp. michiganensis strain CASJ007.</title>
        <authorList>
            <person name="Thapa S.P."/>
            <person name="Coaker G."/>
        </authorList>
    </citation>
    <scope>NUCLEOTIDE SEQUENCE [LARGE SCALE GENOMIC DNA]</scope>
    <source>
        <strain evidence="3">CASJ007</strain>
    </source>
</reference>
<feature type="region of interest" description="Disordered" evidence="1">
    <location>
        <begin position="50"/>
        <end position="70"/>
    </location>
</feature>
<protein>
    <submittedName>
        <fullName evidence="3">Uncharacterized protein</fullName>
    </submittedName>
</protein>
<dbReference type="Proteomes" id="UP000195062">
    <property type="component" value="Unassembled WGS sequence"/>
</dbReference>
<evidence type="ECO:0000313" key="4">
    <source>
        <dbReference type="Proteomes" id="UP000195062"/>
    </source>
</evidence>
<evidence type="ECO:0000256" key="1">
    <source>
        <dbReference type="SAM" id="MobiDB-lite"/>
    </source>
</evidence>
<proteinExistence type="predicted"/>
<comment type="caution">
    <text evidence="3">The sequence shown here is derived from an EMBL/GenBank/DDBJ whole genome shotgun (WGS) entry which is preliminary data.</text>
</comment>